<dbReference type="AlphaFoldDB" id="A0A9N7TLG0"/>
<evidence type="ECO:0000313" key="3">
    <source>
        <dbReference type="Proteomes" id="UP001153269"/>
    </source>
</evidence>
<dbReference type="Proteomes" id="UP001153269">
    <property type="component" value="Unassembled WGS sequence"/>
</dbReference>
<reference evidence="2" key="1">
    <citation type="submission" date="2020-03" db="EMBL/GenBank/DDBJ databases">
        <authorList>
            <person name="Weist P."/>
        </authorList>
    </citation>
    <scope>NUCLEOTIDE SEQUENCE</scope>
</reference>
<protein>
    <submittedName>
        <fullName evidence="2">Uncharacterized protein</fullName>
    </submittedName>
</protein>
<gene>
    <name evidence="2" type="ORF">PLEPLA_LOCUS2879</name>
</gene>
<comment type="caution">
    <text evidence="2">The sequence shown here is derived from an EMBL/GenBank/DDBJ whole genome shotgun (WGS) entry which is preliminary data.</text>
</comment>
<keyword evidence="3" id="KW-1185">Reference proteome</keyword>
<sequence>MSGNKPQGSVARHRASLSVCVNSSGCRKRWIRTVAVSKEAVIAMEPNLPETPDLNPITAAVCVCSLRTPAAQETGCHGSLCRHESNADPSRPPAASLLSQPNDTVGQWFPE</sequence>
<name>A0A9N7TLG0_PLEPL</name>
<proteinExistence type="predicted"/>
<evidence type="ECO:0000313" key="2">
    <source>
        <dbReference type="EMBL" id="CAB1415165.1"/>
    </source>
</evidence>
<dbReference type="EMBL" id="CADEAL010000141">
    <property type="protein sequence ID" value="CAB1415165.1"/>
    <property type="molecule type" value="Genomic_DNA"/>
</dbReference>
<accession>A0A9N7TLG0</accession>
<feature type="region of interest" description="Disordered" evidence="1">
    <location>
        <begin position="77"/>
        <end position="111"/>
    </location>
</feature>
<evidence type="ECO:0000256" key="1">
    <source>
        <dbReference type="SAM" id="MobiDB-lite"/>
    </source>
</evidence>
<organism evidence="2 3">
    <name type="scientific">Pleuronectes platessa</name>
    <name type="common">European plaice</name>
    <dbReference type="NCBI Taxonomy" id="8262"/>
    <lineage>
        <taxon>Eukaryota</taxon>
        <taxon>Metazoa</taxon>
        <taxon>Chordata</taxon>
        <taxon>Craniata</taxon>
        <taxon>Vertebrata</taxon>
        <taxon>Euteleostomi</taxon>
        <taxon>Actinopterygii</taxon>
        <taxon>Neopterygii</taxon>
        <taxon>Teleostei</taxon>
        <taxon>Neoteleostei</taxon>
        <taxon>Acanthomorphata</taxon>
        <taxon>Carangaria</taxon>
        <taxon>Pleuronectiformes</taxon>
        <taxon>Pleuronectoidei</taxon>
        <taxon>Pleuronectidae</taxon>
        <taxon>Pleuronectes</taxon>
    </lineage>
</organism>